<dbReference type="InterPro" id="IPR036397">
    <property type="entry name" value="RNaseH_sf"/>
</dbReference>
<reference evidence="3 4" key="1">
    <citation type="submission" date="2013-08" db="EMBL/GenBank/DDBJ databases">
        <title>Intrasporangium oryzae NRRL B-24470.</title>
        <authorList>
            <person name="Liu H."/>
            <person name="Wang G."/>
        </authorList>
    </citation>
    <scope>NUCLEOTIDE SEQUENCE [LARGE SCALE GENOMIC DNA]</scope>
    <source>
        <strain evidence="3 4">NRRL B-24470</strain>
    </source>
</reference>
<dbReference type="EMBL" id="AWSA01000018">
    <property type="protein sequence ID" value="EWT01735.1"/>
    <property type="molecule type" value="Genomic_DNA"/>
</dbReference>
<dbReference type="GO" id="GO:0004523">
    <property type="term" value="F:RNA-DNA hybrid ribonuclease activity"/>
    <property type="evidence" value="ECO:0007669"/>
    <property type="project" value="InterPro"/>
</dbReference>
<evidence type="ECO:0000313" key="3">
    <source>
        <dbReference type="EMBL" id="EWT01735.1"/>
    </source>
</evidence>
<keyword evidence="4" id="KW-1185">Reference proteome</keyword>
<dbReference type="eggNOG" id="COG0328">
    <property type="taxonomic scope" value="Bacteria"/>
</dbReference>
<dbReference type="Gene3D" id="3.30.420.10">
    <property type="entry name" value="Ribonuclease H-like superfamily/Ribonuclease H"/>
    <property type="match status" value="1"/>
</dbReference>
<protein>
    <submittedName>
        <fullName evidence="3">Ribonuclease HI</fullName>
    </submittedName>
</protein>
<dbReference type="STRING" id="1386089.N865_07760"/>
<gene>
    <name evidence="3" type="ORF">N865_07760</name>
</gene>
<dbReference type="Pfam" id="PF00300">
    <property type="entry name" value="His_Phos_1"/>
    <property type="match status" value="1"/>
</dbReference>
<dbReference type="GO" id="GO:0003676">
    <property type="term" value="F:nucleic acid binding"/>
    <property type="evidence" value="ECO:0007669"/>
    <property type="project" value="InterPro"/>
</dbReference>
<evidence type="ECO:0000313" key="4">
    <source>
        <dbReference type="Proteomes" id="UP000019489"/>
    </source>
</evidence>
<dbReference type="InterPro" id="IPR002156">
    <property type="entry name" value="RNaseH_domain"/>
</dbReference>
<dbReference type="PANTHER" id="PTHR46387">
    <property type="entry name" value="POLYNUCLEOTIDYL TRANSFERASE, RIBONUCLEASE H-LIKE SUPERFAMILY PROTEIN"/>
    <property type="match status" value="1"/>
</dbReference>
<dbReference type="Proteomes" id="UP000019489">
    <property type="component" value="Unassembled WGS sequence"/>
</dbReference>
<feature type="compositionally biased region" description="Gly residues" evidence="1">
    <location>
        <begin position="211"/>
        <end position="222"/>
    </location>
</feature>
<evidence type="ECO:0000259" key="2">
    <source>
        <dbReference type="PROSITE" id="PS50879"/>
    </source>
</evidence>
<dbReference type="PANTHER" id="PTHR46387:SF2">
    <property type="entry name" value="RIBONUCLEASE HI"/>
    <property type="match status" value="1"/>
</dbReference>
<proteinExistence type="predicted"/>
<feature type="domain" description="RNase H type-1" evidence="2">
    <location>
        <begin position="11"/>
        <end position="156"/>
    </location>
</feature>
<sequence length="369" mass="37556">MSPSAHHGHRPGRSLVVEADGGSRGNPGIAGYGALVRDGATGEVLVELAQPLGTASNNVAEYSGLIAGLRAVLEIDAAAQVRVRMDSKLVIEQMSGRWKIKHEDMRRLALEARDLCAELSEAGGSVDFEWIPRERNKAADALSNEAMDGHSVRRVLTAPPAAGLSTDADTTASPPGRGSGGESPGAATASPPGRSSGGESPGAATASPPGRGSGGEPPGGTRTGLRLLLVQSPDDVSVTPRIVEAVRRLVGGDARVVGASDDASTAVASSLAEAVRANPDTDDAWAAPAGWEGIDARVSAAYASLVEAGGTVVVVTSRRGVLTVLSDVLGMPAERFWAIATAPGSLTGIEVWEDGSASVAFTNRTDHLA</sequence>
<dbReference type="InterPro" id="IPR013078">
    <property type="entry name" value="His_Pase_superF_clade-1"/>
</dbReference>
<feature type="region of interest" description="Disordered" evidence="1">
    <location>
        <begin position="1"/>
        <end position="22"/>
    </location>
</feature>
<organism evidence="3 4">
    <name type="scientific">Intrasporangium oryzae NRRL B-24470</name>
    <dbReference type="NCBI Taxonomy" id="1386089"/>
    <lineage>
        <taxon>Bacteria</taxon>
        <taxon>Bacillati</taxon>
        <taxon>Actinomycetota</taxon>
        <taxon>Actinomycetes</taxon>
        <taxon>Micrococcales</taxon>
        <taxon>Intrasporangiaceae</taxon>
        <taxon>Intrasporangium</taxon>
    </lineage>
</organism>
<dbReference type="InterPro" id="IPR012337">
    <property type="entry name" value="RNaseH-like_sf"/>
</dbReference>
<name>W9G6T2_9MICO</name>
<dbReference type="AlphaFoldDB" id="W9G6T2"/>
<dbReference type="PROSITE" id="PS50879">
    <property type="entry name" value="RNASE_H_1"/>
    <property type="match status" value="1"/>
</dbReference>
<feature type="compositionally biased region" description="Low complexity" evidence="1">
    <location>
        <begin position="201"/>
        <end position="210"/>
    </location>
</feature>
<feature type="compositionally biased region" description="Low complexity" evidence="1">
    <location>
        <begin position="184"/>
        <end position="194"/>
    </location>
</feature>
<evidence type="ECO:0000256" key="1">
    <source>
        <dbReference type="SAM" id="MobiDB-lite"/>
    </source>
</evidence>
<dbReference type="InterPro" id="IPR029033">
    <property type="entry name" value="His_PPase_superfam"/>
</dbReference>
<dbReference type="PATRIC" id="fig|1386089.3.peg.2046"/>
<dbReference type="RefSeq" id="WP_034805068.1">
    <property type="nucleotide sequence ID" value="NZ_AWSA01000018.1"/>
</dbReference>
<feature type="compositionally biased region" description="Basic residues" evidence="1">
    <location>
        <begin position="1"/>
        <end position="12"/>
    </location>
</feature>
<dbReference type="Pfam" id="PF13456">
    <property type="entry name" value="RVT_3"/>
    <property type="match status" value="1"/>
</dbReference>
<dbReference type="SUPFAM" id="SSF53254">
    <property type="entry name" value="Phosphoglycerate mutase-like"/>
    <property type="match status" value="1"/>
</dbReference>
<dbReference type="Gene3D" id="3.40.50.1240">
    <property type="entry name" value="Phosphoglycerate mutase-like"/>
    <property type="match status" value="1"/>
</dbReference>
<dbReference type="CDD" id="cd09279">
    <property type="entry name" value="RNase_HI_like"/>
    <property type="match status" value="1"/>
</dbReference>
<feature type="region of interest" description="Disordered" evidence="1">
    <location>
        <begin position="159"/>
        <end position="224"/>
    </location>
</feature>
<dbReference type="SUPFAM" id="SSF53098">
    <property type="entry name" value="Ribonuclease H-like"/>
    <property type="match status" value="1"/>
</dbReference>
<dbReference type="OrthoDB" id="5296884at2"/>
<comment type="caution">
    <text evidence="3">The sequence shown here is derived from an EMBL/GenBank/DDBJ whole genome shotgun (WGS) entry which is preliminary data.</text>
</comment>
<accession>W9G6T2</accession>